<proteinExistence type="predicted"/>
<evidence type="ECO:0000313" key="1">
    <source>
        <dbReference type="EMBL" id="GAB1253105.1"/>
    </source>
</evidence>
<comment type="caution">
    <text evidence="1">The sequence shown here is derived from an EMBL/GenBank/DDBJ whole genome shotgun (WGS) entry which is preliminary data.</text>
</comment>
<reference evidence="1 2" key="1">
    <citation type="journal article" date="2025" name="Int. J. Syst. Evol. Microbiol.">
        <title>Desulfovibrio falkowii sp. nov., Porphyromonas miyakawae sp. nov., Mediterraneibacter flintii sp. nov. and Owariibacterium komagatae gen. nov., sp. nov., isolated from human faeces.</title>
        <authorList>
            <person name="Hamaguchi T."/>
            <person name="Ohara M."/>
            <person name="Hisatomi A."/>
            <person name="Sekiguchi K."/>
            <person name="Takeda J.I."/>
            <person name="Ueyama J."/>
            <person name="Ito M."/>
            <person name="Nishiwaki H."/>
            <person name="Ogi T."/>
            <person name="Hirayama M."/>
            <person name="Ohkuma M."/>
            <person name="Sakamoto M."/>
            <person name="Ohno K."/>
        </authorList>
    </citation>
    <scope>NUCLEOTIDE SEQUENCE [LARGE SCALE GENOMIC DNA]</scope>
    <source>
        <strain evidence="1 2">13CB8C</strain>
    </source>
</reference>
<protein>
    <submittedName>
        <fullName evidence="1">Uncharacterized protein</fullName>
    </submittedName>
</protein>
<dbReference type="RefSeq" id="WP_407844177.1">
    <property type="nucleotide sequence ID" value="NZ_BAAFSG010000001.1"/>
</dbReference>
<keyword evidence="2" id="KW-1185">Reference proteome</keyword>
<name>A0ABQ0E5T1_9BACT</name>
<gene>
    <name evidence="1" type="ORF">Defa_05920</name>
</gene>
<evidence type="ECO:0000313" key="2">
    <source>
        <dbReference type="Proteomes" id="UP001628192"/>
    </source>
</evidence>
<organism evidence="1 2">
    <name type="scientific">Desulfovibrio falkowii</name>
    <dbReference type="NCBI Taxonomy" id="3136602"/>
    <lineage>
        <taxon>Bacteria</taxon>
        <taxon>Pseudomonadati</taxon>
        <taxon>Thermodesulfobacteriota</taxon>
        <taxon>Desulfovibrionia</taxon>
        <taxon>Desulfovibrionales</taxon>
        <taxon>Desulfovibrionaceae</taxon>
        <taxon>Desulfovibrio</taxon>
    </lineage>
</organism>
<sequence length="115" mass="12941">MAAWIEIPIPPRKSDWRFKKLRLLALPPKQGNGRITMKLPFEIGTVVGIQTRRNAKDTCNIVSVPNVSAWGDLRILELAWCCSCCGSAHRFFIPETWVAEGKAVFVALESCDERL</sequence>
<dbReference type="EMBL" id="BAAFSG010000001">
    <property type="protein sequence ID" value="GAB1253105.1"/>
    <property type="molecule type" value="Genomic_DNA"/>
</dbReference>
<dbReference type="Proteomes" id="UP001628192">
    <property type="component" value="Unassembled WGS sequence"/>
</dbReference>
<accession>A0ABQ0E5T1</accession>